<evidence type="ECO:0000313" key="1">
    <source>
        <dbReference type="EMBL" id="PTB91129.1"/>
    </source>
</evidence>
<sequence length="125" mass="14133">MFFIPEIKFFFGTYYPEYDLTVKTNIVHIALGEAYESSAPSFFPAEYKKSFLIESIQKDDEDFDNSEGIISINENNGAVKVAHNHSLEEGSYKIIVKATTDDANLTLETDLTLIMSVAEDDDHDH</sequence>
<organism evidence="1 2">
    <name type="scientific">Marivirga lumbricoides</name>
    <dbReference type="NCBI Taxonomy" id="1046115"/>
    <lineage>
        <taxon>Bacteria</taxon>
        <taxon>Pseudomonadati</taxon>
        <taxon>Bacteroidota</taxon>
        <taxon>Cytophagia</taxon>
        <taxon>Cytophagales</taxon>
        <taxon>Marivirgaceae</taxon>
        <taxon>Marivirga</taxon>
    </lineage>
</organism>
<dbReference type="EMBL" id="PYVU01000459">
    <property type="protein sequence ID" value="PTB91129.1"/>
    <property type="molecule type" value="Genomic_DNA"/>
</dbReference>
<gene>
    <name evidence="1" type="ORF">C9994_16090</name>
</gene>
<evidence type="ECO:0008006" key="3">
    <source>
        <dbReference type="Google" id="ProtNLM"/>
    </source>
</evidence>
<name>A0A2T4DBB7_9BACT</name>
<accession>A0A2T4DBB7</accession>
<proteinExistence type="predicted"/>
<dbReference type="Proteomes" id="UP000240608">
    <property type="component" value="Unassembled WGS sequence"/>
</dbReference>
<dbReference type="Gene3D" id="2.60.40.2710">
    <property type="match status" value="1"/>
</dbReference>
<reference evidence="1 2" key="1">
    <citation type="submission" date="2018-03" db="EMBL/GenBank/DDBJ databases">
        <title>Cross-interface Injection: A General Nanoliter Liquid Handling Method Applied to Single Cells Genome Amplification Automated Nanoliter Liquid Handling Applied to Single Cell Multiple Displacement Amplification.</title>
        <authorList>
            <person name="Yun J."/>
            <person name="Xu P."/>
            <person name="Xu J."/>
            <person name="Dai X."/>
            <person name="Wang Y."/>
            <person name="Zheng X."/>
            <person name="Cao C."/>
            <person name="Yi Q."/>
            <person name="Zhu Y."/>
            <person name="Wang L."/>
            <person name="Dong Z."/>
            <person name="Huang Y."/>
            <person name="Huang L."/>
            <person name="Du W."/>
        </authorList>
    </citation>
    <scope>NUCLEOTIDE SEQUENCE [LARGE SCALE GENOMIC DNA]</scope>
    <source>
        <strain evidence="1 2">Z-D1-2</strain>
    </source>
</reference>
<dbReference type="AlphaFoldDB" id="A0A2T4DBB7"/>
<comment type="caution">
    <text evidence="1">The sequence shown here is derived from an EMBL/GenBank/DDBJ whole genome shotgun (WGS) entry which is preliminary data.</text>
</comment>
<evidence type="ECO:0000313" key="2">
    <source>
        <dbReference type="Proteomes" id="UP000240608"/>
    </source>
</evidence>
<protein>
    <recommendedName>
        <fullName evidence="3">Cadherin domain-containing protein</fullName>
    </recommendedName>
</protein>